<organism evidence="2">
    <name type="scientific">Cacopsylla melanoneura</name>
    <dbReference type="NCBI Taxonomy" id="428564"/>
    <lineage>
        <taxon>Eukaryota</taxon>
        <taxon>Metazoa</taxon>
        <taxon>Ecdysozoa</taxon>
        <taxon>Arthropoda</taxon>
        <taxon>Hexapoda</taxon>
        <taxon>Insecta</taxon>
        <taxon>Pterygota</taxon>
        <taxon>Neoptera</taxon>
        <taxon>Paraneoptera</taxon>
        <taxon>Hemiptera</taxon>
        <taxon>Sternorrhyncha</taxon>
        <taxon>Psylloidea</taxon>
        <taxon>Psyllidae</taxon>
        <taxon>Psyllinae</taxon>
        <taxon>Cacopsylla</taxon>
    </lineage>
</organism>
<protein>
    <submittedName>
        <fullName evidence="2">Uncharacterized protein</fullName>
    </submittedName>
</protein>
<name>A0A8D8WD40_9HEMI</name>
<proteinExistence type="predicted"/>
<reference evidence="2" key="1">
    <citation type="submission" date="2021-05" db="EMBL/GenBank/DDBJ databases">
        <authorList>
            <person name="Alioto T."/>
            <person name="Alioto T."/>
            <person name="Gomez Garrido J."/>
        </authorList>
    </citation>
    <scope>NUCLEOTIDE SEQUENCE</scope>
</reference>
<evidence type="ECO:0000313" key="2">
    <source>
        <dbReference type="EMBL" id="CAG6653509.1"/>
    </source>
</evidence>
<keyword evidence="1" id="KW-0472">Membrane</keyword>
<dbReference type="EMBL" id="HBUF01173970">
    <property type="protein sequence ID" value="CAG6653509.1"/>
    <property type="molecule type" value="Transcribed_RNA"/>
</dbReference>
<evidence type="ECO:0000256" key="1">
    <source>
        <dbReference type="SAM" id="Phobius"/>
    </source>
</evidence>
<accession>A0A8D8WD40</accession>
<feature type="transmembrane region" description="Helical" evidence="1">
    <location>
        <begin position="12"/>
        <end position="37"/>
    </location>
</feature>
<keyword evidence="1" id="KW-0812">Transmembrane</keyword>
<dbReference type="AlphaFoldDB" id="A0A8D8WD40"/>
<keyword evidence="1" id="KW-1133">Transmembrane helix</keyword>
<sequence>MKREIFSMSGNVILYLFINIFPSRIFLQCTYVLYVALSSGICSKFGRKFCVLQSFSKAGWRYNMQLTFQLSIFLDRGMSNIQKWYRVNILRFTSFWTPVLPFYIDLFTPVQF</sequence>